<dbReference type="Gene3D" id="1.20.1250.20">
    <property type="entry name" value="MFS general substrate transporter like domains"/>
    <property type="match status" value="2"/>
</dbReference>
<dbReference type="InterPro" id="IPR020846">
    <property type="entry name" value="MFS_dom"/>
</dbReference>
<dbReference type="PROSITE" id="PS50850">
    <property type="entry name" value="MFS"/>
    <property type="match status" value="1"/>
</dbReference>
<feature type="transmembrane region" description="Helical" evidence="4">
    <location>
        <begin position="203"/>
        <end position="227"/>
    </location>
</feature>
<proteinExistence type="predicted"/>
<dbReference type="RefSeq" id="WP_100130734.1">
    <property type="nucleotide sequence ID" value="NZ_CADDYJ010000001.1"/>
</dbReference>
<feature type="domain" description="Major facilitator superfamily (MFS) profile" evidence="5">
    <location>
        <begin position="1"/>
        <end position="380"/>
    </location>
</feature>
<feature type="transmembrane region" description="Helical" evidence="4">
    <location>
        <begin position="102"/>
        <end position="123"/>
    </location>
</feature>
<dbReference type="GO" id="GO:0022857">
    <property type="term" value="F:transmembrane transporter activity"/>
    <property type="evidence" value="ECO:0007669"/>
    <property type="project" value="InterPro"/>
</dbReference>
<evidence type="ECO:0000313" key="6">
    <source>
        <dbReference type="EMBL" id="PIT69691.1"/>
    </source>
</evidence>
<protein>
    <submittedName>
        <fullName evidence="6">MFS transporter</fullName>
    </submittedName>
</protein>
<keyword evidence="2 4" id="KW-1133">Transmembrane helix</keyword>
<feature type="transmembrane region" description="Helical" evidence="4">
    <location>
        <begin position="291"/>
        <end position="311"/>
    </location>
</feature>
<evidence type="ECO:0000256" key="3">
    <source>
        <dbReference type="ARBA" id="ARBA00023136"/>
    </source>
</evidence>
<dbReference type="PANTHER" id="PTHR23537">
    <property type="match status" value="1"/>
</dbReference>
<dbReference type="InterPro" id="IPR010645">
    <property type="entry name" value="MFS_4"/>
</dbReference>
<feature type="transmembrane region" description="Helical" evidence="4">
    <location>
        <begin position="162"/>
        <end position="183"/>
    </location>
</feature>
<accession>A0A2M6UU45</accession>
<comment type="caution">
    <text evidence="6">The sequence shown here is derived from an EMBL/GenBank/DDBJ whole genome shotgun (WGS) entry which is preliminary data.</text>
</comment>
<feature type="transmembrane region" description="Helical" evidence="4">
    <location>
        <begin position="358"/>
        <end position="376"/>
    </location>
</feature>
<dbReference type="AlphaFoldDB" id="A0A2M6UU45"/>
<evidence type="ECO:0000313" key="7">
    <source>
        <dbReference type="Proteomes" id="UP000230791"/>
    </source>
</evidence>
<dbReference type="PANTHER" id="PTHR23537:SF1">
    <property type="entry name" value="SUGAR TRANSPORTER"/>
    <property type="match status" value="1"/>
</dbReference>
<dbReference type="Pfam" id="PF06779">
    <property type="entry name" value="MFS_4"/>
    <property type="match status" value="1"/>
</dbReference>
<gene>
    <name evidence="6" type="ORF">CEV08_05670</name>
</gene>
<dbReference type="InterPro" id="IPR036259">
    <property type="entry name" value="MFS_trans_sf"/>
</dbReference>
<sequence>MTMNKTVKYVLSGFAASLVGIGLSRFAYTPATHYLISQGWLDENHIFWVGSANFLGYFIGAFSSPYILRLTSPRYALRLAFFMSGLSFLCCCYPYGSLWFMIWRFIVGLSGGVLTAVAAPTLLSAIEPKDRARSGGIMFSGVGLGLLLSALFTPMIASIKVYYYWGALFLITLIFFIITYQFIPNTNFKHIKKSYKSKRIDYFIYLTYGINAAAFMPYILFLVNFVLLRTTPSTYFASIIWLVYAFGAFLGAIILGIAAKKTSYRSVIFLMNFVQLFASFLLLLFPDLKIVLLLPALIMGAATPGIVPLYLGLIGELSSSDPQIQQIIWSRAVSAFSLSQAIAAYMFTWLFYIIENYILIFSISSFLLFILCVWFIQEGHYGYKQKKNH</sequence>
<keyword evidence="1 4" id="KW-0812">Transmembrane</keyword>
<organism evidence="6 7">
    <name type="scientific">Bartonella tribocorum</name>
    <dbReference type="NCBI Taxonomy" id="85701"/>
    <lineage>
        <taxon>Bacteria</taxon>
        <taxon>Pseudomonadati</taxon>
        <taxon>Pseudomonadota</taxon>
        <taxon>Alphaproteobacteria</taxon>
        <taxon>Hyphomicrobiales</taxon>
        <taxon>Bartonellaceae</taxon>
        <taxon>Bartonella</taxon>
    </lineage>
</organism>
<feature type="transmembrane region" description="Helical" evidence="4">
    <location>
        <begin position="332"/>
        <end position="352"/>
    </location>
</feature>
<evidence type="ECO:0000256" key="4">
    <source>
        <dbReference type="SAM" id="Phobius"/>
    </source>
</evidence>
<feature type="transmembrane region" description="Helical" evidence="4">
    <location>
        <begin position="135"/>
        <end position="156"/>
    </location>
</feature>
<evidence type="ECO:0000259" key="5">
    <source>
        <dbReference type="PROSITE" id="PS50850"/>
    </source>
</evidence>
<feature type="transmembrane region" description="Helical" evidence="4">
    <location>
        <begin position="75"/>
        <end position="96"/>
    </location>
</feature>
<dbReference type="SUPFAM" id="SSF103473">
    <property type="entry name" value="MFS general substrate transporter"/>
    <property type="match status" value="1"/>
</dbReference>
<evidence type="ECO:0000256" key="1">
    <source>
        <dbReference type="ARBA" id="ARBA00022692"/>
    </source>
</evidence>
<dbReference type="GO" id="GO:0005886">
    <property type="term" value="C:plasma membrane"/>
    <property type="evidence" value="ECO:0007669"/>
    <property type="project" value="TreeGrafter"/>
</dbReference>
<keyword evidence="3 4" id="KW-0472">Membrane</keyword>
<feature type="transmembrane region" description="Helical" evidence="4">
    <location>
        <begin position="45"/>
        <end position="68"/>
    </location>
</feature>
<feature type="transmembrane region" description="Helical" evidence="4">
    <location>
        <begin position="239"/>
        <end position="259"/>
    </location>
</feature>
<name>A0A2M6UU45_9HYPH</name>
<dbReference type="EMBL" id="NJPP01000018">
    <property type="protein sequence ID" value="PIT69691.1"/>
    <property type="molecule type" value="Genomic_DNA"/>
</dbReference>
<dbReference type="Proteomes" id="UP000230791">
    <property type="component" value="Unassembled WGS sequence"/>
</dbReference>
<dbReference type="OrthoDB" id="9797953at2"/>
<evidence type="ECO:0000256" key="2">
    <source>
        <dbReference type="ARBA" id="ARBA00022989"/>
    </source>
</evidence>
<reference evidence="6 7" key="1">
    <citation type="submission" date="2017-06" db="EMBL/GenBank/DDBJ databases">
        <title>Draft genome of Bartonella tribocorum C635.</title>
        <authorList>
            <person name="Hadjadj L."/>
            <person name="Jiyipong T."/>
            <person name="Diene S.M."/>
            <person name="Morand S."/>
            <person name="Rolain J.-M."/>
        </authorList>
    </citation>
    <scope>NUCLEOTIDE SEQUENCE [LARGE SCALE GENOMIC DNA]</scope>
    <source>
        <strain evidence="6 7">C635</strain>
    </source>
</reference>
<feature type="transmembrane region" description="Helical" evidence="4">
    <location>
        <begin position="266"/>
        <end position="285"/>
    </location>
</feature>